<sequence>MGEKENETNKMTTENILADGEVQNRLKSLVLLQDILYSFQQTEANLCFLSSYPS</sequence>
<protein>
    <submittedName>
        <fullName evidence="1">Uncharacterized protein</fullName>
    </submittedName>
</protein>
<proteinExistence type="predicted"/>
<organism evidence="1">
    <name type="scientific">Arion vulgaris</name>
    <dbReference type="NCBI Taxonomy" id="1028688"/>
    <lineage>
        <taxon>Eukaryota</taxon>
        <taxon>Metazoa</taxon>
        <taxon>Spiralia</taxon>
        <taxon>Lophotrochozoa</taxon>
        <taxon>Mollusca</taxon>
        <taxon>Gastropoda</taxon>
        <taxon>Heterobranchia</taxon>
        <taxon>Euthyneura</taxon>
        <taxon>Panpulmonata</taxon>
        <taxon>Eupulmonata</taxon>
        <taxon>Stylommatophora</taxon>
        <taxon>Helicina</taxon>
        <taxon>Arionoidea</taxon>
        <taxon>Arionidae</taxon>
        <taxon>Arion</taxon>
    </lineage>
</organism>
<dbReference type="AlphaFoldDB" id="A0A0B7ABJ4"/>
<name>A0A0B7ABJ4_9EUPU</name>
<accession>A0A0B7ABJ4</accession>
<evidence type="ECO:0000313" key="1">
    <source>
        <dbReference type="EMBL" id="CEK78007.1"/>
    </source>
</evidence>
<gene>
    <name evidence="1" type="primary">ORF107796</name>
</gene>
<dbReference type="EMBL" id="HACG01031142">
    <property type="protein sequence ID" value="CEK78007.1"/>
    <property type="molecule type" value="Transcribed_RNA"/>
</dbReference>
<reference evidence="1" key="1">
    <citation type="submission" date="2014-12" db="EMBL/GenBank/DDBJ databases">
        <title>Insight into the proteome of Arion vulgaris.</title>
        <authorList>
            <person name="Aradska J."/>
            <person name="Bulat T."/>
            <person name="Smidak R."/>
            <person name="Sarate P."/>
            <person name="Gangsoo J."/>
            <person name="Sialana F."/>
            <person name="Bilban M."/>
            <person name="Lubec G."/>
        </authorList>
    </citation>
    <scope>NUCLEOTIDE SEQUENCE</scope>
    <source>
        <tissue evidence="1">Skin</tissue>
    </source>
</reference>